<dbReference type="EMBL" id="CM000845">
    <property type="protein sequence ID" value="KRH25411.1"/>
    <property type="molecule type" value="Genomic_DNA"/>
</dbReference>
<name>A0A0R0HCA6_SOYBN</name>
<dbReference type="OMA" id="NQFHIKL"/>
<dbReference type="AlphaFoldDB" id="A0A0R0HCA6"/>
<gene>
    <name evidence="1" type="ORF">GLYMA_12G101100</name>
</gene>
<accession>A0A0R0HCA6</accession>
<evidence type="ECO:0000313" key="3">
    <source>
        <dbReference type="Proteomes" id="UP000008827"/>
    </source>
</evidence>
<proteinExistence type="predicted"/>
<dbReference type="EnsemblPlants" id="KRH25411">
    <property type="protein sequence ID" value="KRH25411"/>
    <property type="gene ID" value="GLYMA_12G101100"/>
</dbReference>
<keyword evidence="3" id="KW-1185">Reference proteome</keyword>
<evidence type="ECO:0000313" key="1">
    <source>
        <dbReference type="EMBL" id="KRH25411.1"/>
    </source>
</evidence>
<dbReference type="OrthoDB" id="1430886at2759"/>
<dbReference type="InterPro" id="IPR027417">
    <property type="entry name" value="P-loop_NTPase"/>
</dbReference>
<sequence length="107" mass="12104">MLDVKILTCYRARRRTFSPRIKLRTTKNQFHIKLSFAITINKSQGQAIPNVGIYLPHAFSRDQLYVALSIGVSQASTNILIKEGQLEGKDGNLTKNVIFKEILLTQT</sequence>
<dbReference type="Gene3D" id="3.40.50.300">
    <property type="entry name" value="P-loop containing nucleotide triphosphate hydrolases"/>
    <property type="match status" value="1"/>
</dbReference>
<organism evidence="1">
    <name type="scientific">Glycine max</name>
    <name type="common">Soybean</name>
    <name type="synonym">Glycine hispida</name>
    <dbReference type="NCBI Taxonomy" id="3847"/>
    <lineage>
        <taxon>Eukaryota</taxon>
        <taxon>Viridiplantae</taxon>
        <taxon>Streptophyta</taxon>
        <taxon>Embryophyta</taxon>
        <taxon>Tracheophyta</taxon>
        <taxon>Spermatophyta</taxon>
        <taxon>Magnoliopsida</taxon>
        <taxon>eudicotyledons</taxon>
        <taxon>Gunneridae</taxon>
        <taxon>Pentapetalae</taxon>
        <taxon>rosids</taxon>
        <taxon>fabids</taxon>
        <taxon>Fabales</taxon>
        <taxon>Fabaceae</taxon>
        <taxon>Papilionoideae</taxon>
        <taxon>50 kb inversion clade</taxon>
        <taxon>NPAAA clade</taxon>
        <taxon>indigoferoid/millettioid clade</taxon>
        <taxon>Phaseoleae</taxon>
        <taxon>Glycine</taxon>
        <taxon>Glycine subgen. Soja</taxon>
    </lineage>
</organism>
<dbReference type="InParanoid" id="A0A0R0HCA6"/>
<evidence type="ECO:0008006" key="4">
    <source>
        <dbReference type="Google" id="ProtNLM"/>
    </source>
</evidence>
<dbReference type="SUPFAM" id="SSF52540">
    <property type="entry name" value="P-loop containing nucleoside triphosphate hydrolases"/>
    <property type="match status" value="1"/>
</dbReference>
<dbReference type="STRING" id="3847.A0A0R0HCA6"/>
<dbReference type="Gramene" id="KRH25411">
    <property type="protein sequence ID" value="KRH25411"/>
    <property type="gene ID" value="GLYMA_12G101100"/>
</dbReference>
<protein>
    <recommendedName>
        <fullName evidence="4">ATP-dependent DNA helicase</fullName>
    </recommendedName>
</protein>
<reference evidence="2" key="2">
    <citation type="submission" date="2018-02" db="UniProtKB">
        <authorList>
            <consortium name="EnsemblPlants"/>
        </authorList>
    </citation>
    <scope>IDENTIFICATION</scope>
    <source>
        <strain evidence="2">Williams 82</strain>
    </source>
</reference>
<dbReference type="Proteomes" id="UP000008827">
    <property type="component" value="Chromosome 12"/>
</dbReference>
<evidence type="ECO:0000313" key="2">
    <source>
        <dbReference type="EnsemblPlants" id="KRH25411"/>
    </source>
</evidence>
<reference evidence="1" key="3">
    <citation type="submission" date="2018-07" db="EMBL/GenBank/DDBJ databases">
        <title>WGS assembly of Glycine max.</title>
        <authorList>
            <person name="Schmutz J."/>
            <person name="Cannon S."/>
            <person name="Schlueter J."/>
            <person name="Ma J."/>
            <person name="Mitros T."/>
            <person name="Nelson W."/>
            <person name="Hyten D."/>
            <person name="Song Q."/>
            <person name="Thelen J."/>
            <person name="Cheng J."/>
            <person name="Xu D."/>
            <person name="Hellsten U."/>
            <person name="May G."/>
            <person name="Yu Y."/>
            <person name="Sakurai T."/>
            <person name="Umezawa T."/>
            <person name="Bhattacharyya M."/>
            <person name="Sandhu D."/>
            <person name="Valliyodan B."/>
            <person name="Lindquist E."/>
            <person name="Peto M."/>
            <person name="Grant D."/>
            <person name="Shu S."/>
            <person name="Goodstein D."/>
            <person name="Barry K."/>
            <person name="Futrell-Griggs M."/>
            <person name="Abernathy B."/>
            <person name="Du J."/>
            <person name="Tian Z."/>
            <person name="Zhu L."/>
            <person name="Gill N."/>
            <person name="Joshi T."/>
            <person name="Libault M."/>
            <person name="Sethuraman A."/>
            <person name="Zhang X."/>
            <person name="Shinozaki K."/>
            <person name="Nguyen H."/>
            <person name="Wing R."/>
            <person name="Cregan P."/>
            <person name="Specht J."/>
            <person name="Grimwood J."/>
            <person name="Rokhsar D."/>
            <person name="Stacey G."/>
            <person name="Shoemaker R."/>
            <person name="Jackson S."/>
        </authorList>
    </citation>
    <scope>NUCLEOTIDE SEQUENCE</scope>
    <source>
        <tissue evidence="1">Callus</tissue>
    </source>
</reference>
<reference evidence="1 2" key="1">
    <citation type="journal article" date="2010" name="Nature">
        <title>Genome sequence of the palaeopolyploid soybean.</title>
        <authorList>
            <person name="Schmutz J."/>
            <person name="Cannon S.B."/>
            <person name="Schlueter J."/>
            <person name="Ma J."/>
            <person name="Mitros T."/>
            <person name="Nelson W."/>
            <person name="Hyten D.L."/>
            <person name="Song Q."/>
            <person name="Thelen J.J."/>
            <person name="Cheng J."/>
            <person name="Xu D."/>
            <person name="Hellsten U."/>
            <person name="May G.D."/>
            <person name="Yu Y."/>
            <person name="Sakurai T."/>
            <person name="Umezawa T."/>
            <person name="Bhattacharyya M.K."/>
            <person name="Sandhu D."/>
            <person name="Valliyodan B."/>
            <person name="Lindquist E."/>
            <person name="Peto M."/>
            <person name="Grant D."/>
            <person name="Shu S."/>
            <person name="Goodstein D."/>
            <person name="Barry K."/>
            <person name="Futrell-Griggs M."/>
            <person name="Abernathy B."/>
            <person name="Du J."/>
            <person name="Tian Z."/>
            <person name="Zhu L."/>
            <person name="Gill N."/>
            <person name="Joshi T."/>
            <person name="Libault M."/>
            <person name="Sethuraman A."/>
            <person name="Zhang X.-C."/>
            <person name="Shinozaki K."/>
            <person name="Nguyen H.T."/>
            <person name="Wing R.A."/>
            <person name="Cregan P."/>
            <person name="Specht J."/>
            <person name="Grimwood J."/>
            <person name="Rokhsar D."/>
            <person name="Stacey G."/>
            <person name="Shoemaker R.C."/>
            <person name="Jackson S.A."/>
        </authorList>
    </citation>
    <scope>NUCLEOTIDE SEQUENCE [LARGE SCALE GENOMIC DNA]</scope>
    <source>
        <strain evidence="2">cv. Williams 82</strain>
        <tissue evidence="1">Callus</tissue>
    </source>
</reference>